<feature type="signal peptide" evidence="3">
    <location>
        <begin position="1"/>
        <end position="24"/>
    </location>
</feature>
<evidence type="ECO:0000256" key="3">
    <source>
        <dbReference type="SAM" id="SignalP"/>
    </source>
</evidence>
<evidence type="ECO:0000256" key="1">
    <source>
        <dbReference type="SAM" id="MobiDB-lite"/>
    </source>
</evidence>
<dbReference type="Gene3D" id="3.40.50.150">
    <property type="entry name" value="Vaccinia Virus protein VP39"/>
    <property type="match status" value="1"/>
</dbReference>
<accession>A0ABN9X3U8</accession>
<proteinExistence type="predicted"/>
<feature type="non-terminal residue" evidence="4">
    <location>
        <position position="1"/>
    </location>
</feature>
<evidence type="ECO:0000256" key="2">
    <source>
        <dbReference type="SAM" id="Phobius"/>
    </source>
</evidence>
<sequence length="470" mass="47317">AALPALPEPALGALLLGALALAGAAPARRGRGPRGQEYGALRDPEMQKVAMEFSTGGTVLVRAPMGGGSGELAVTAHPAGPARGGQVELGGQREEWRVLRFRPGEAQADSYIQSIARVSVGPGPSARQIGSCLPLVYARSMVAVSLAALAVIGAPLLTPGRPLRVLCIGLGGGALASFLAQAVPHCRVDAVELSPEVLAAAREGMGFAEGPRLRAILGDGAAVARGAAEGAEEDAGAYDAVLIDAADERGRVPDVFLAPDGDFASRALGGPAGAEGRPGGRQPAARGRRGARAGLLGARAGGEGRRDGLLHPGAQPHSGRLRGAGNRQHRCRAAVRRAGRGAEGRAARQAGRGRCGGPGRHLEPVRPGGARGQRAGVTPPRGGRRCGGRAAGAAAVGELLAGQAAAGTRGGARVPSPVEPVRPGGALAVSEWRMAGVSRCGVGLWCVRAPGMSARLDSDYSSSTFVPQCK</sequence>
<feature type="compositionally biased region" description="Basic residues" evidence="1">
    <location>
        <begin position="327"/>
        <end position="339"/>
    </location>
</feature>
<evidence type="ECO:0000313" key="4">
    <source>
        <dbReference type="EMBL" id="CAK0893913.1"/>
    </source>
</evidence>
<keyword evidence="3" id="KW-0732">Signal</keyword>
<dbReference type="Proteomes" id="UP001189429">
    <property type="component" value="Unassembled WGS sequence"/>
</dbReference>
<evidence type="ECO:0000313" key="5">
    <source>
        <dbReference type="Proteomes" id="UP001189429"/>
    </source>
</evidence>
<feature type="chain" id="PRO_5046025976" description="Calmodulin-lysine N-methyltransferase" evidence="3">
    <location>
        <begin position="25"/>
        <end position="470"/>
    </location>
</feature>
<dbReference type="EMBL" id="CAUYUJ010019826">
    <property type="protein sequence ID" value="CAK0893913.1"/>
    <property type="molecule type" value="Genomic_DNA"/>
</dbReference>
<comment type="caution">
    <text evidence="4">The sequence shown here is derived from an EMBL/GenBank/DDBJ whole genome shotgun (WGS) entry which is preliminary data.</text>
</comment>
<feature type="compositionally biased region" description="Gly residues" evidence="1">
    <location>
        <begin position="270"/>
        <end position="279"/>
    </location>
</feature>
<reference evidence="4" key="1">
    <citation type="submission" date="2023-10" db="EMBL/GenBank/DDBJ databases">
        <authorList>
            <person name="Chen Y."/>
            <person name="Shah S."/>
            <person name="Dougan E. K."/>
            <person name="Thang M."/>
            <person name="Chan C."/>
        </authorList>
    </citation>
    <scope>NUCLEOTIDE SEQUENCE [LARGE SCALE GENOMIC DNA]</scope>
</reference>
<dbReference type="CDD" id="cd02440">
    <property type="entry name" value="AdoMet_MTases"/>
    <property type="match status" value="1"/>
</dbReference>
<keyword evidence="2" id="KW-0472">Membrane</keyword>
<dbReference type="InterPro" id="IPR029063">
    <property type="entry name" value="SAM-dependent_MTases_sf"/>
</dbReference>
<organism evidence="4 5">
    <name type="scientific">Prorocentrum cordatum</name>
    <dbReference type="NCBI Taxonomy" id="2364126"/>
    <lineage>
        <taxon>Eukaryota</taxon>
        <taxon>Sar</taxon>
        <taxon>Alveolata</taxon>
        <taxon>Dinophyceae</taxon>
        <taxon>Prorocentrales</taxon>
        <taxon>Prorocentraceae</taxon>
        <taxon>Prorocentrum</taxon>
    </lineage>
</organism>
<dbReference type="SUPFAM" id="SSF53335">
    <property type="entry name" value="S-adenosyl-L-methionine-dependent methyltransferases"/>
    <property type="match status" value="1"/>
</dbReference>
<gene>
    <name evidence="4" type="ORF">PCOR1329_LOCUS73120</name>
</gene>
<name>A0ABN9X3U8_9DINO</name>
<keyword evidence="2" id="KW-1133">Transmembrane helix</keyword>
<keyword evidence="2" id="KW-0812">Transmembrane</keyword>
<feature type="transmembrane region" description="Helical" evidence="2">
    <location>
        <begin position="136"/>
        <end position="158"/>
    </location>
</feature>
<evidence type="ECO:0008006" key="6">
    <source>
        <dbReference type="Google" id="ProtNLM"/>
    </source>
</evidence>
<keyword evidence="5" id="KW-1185">Reference proteome</keyword>
<feature type="region of interest" description="Disordered" evidence="1">
    <location>
        <begin position="267"/>
        <end position="389"/>
    </location>
</feature>
<protein>
    <recommendedName>
        <fullName evidence="6">Calmodulin-lysine N-methyltransferase</fullName>
    </recommendedName>
</protein>